<dbReference type="InterPro" id="IPR041525">
    <property type="entry name" value="N/Namide_PRibTrfase"/>
</dbReference>
<evidence type="ECO:0000259" key="11">
    <source>
        <dbReference type="Pfam" id="PF17767"/>
    </source>
</evidence>
<dbReference type="Gene3D" id="3.20.20.70">
    <property type="entry name" value="Aldolase class I"/>
    <property type="match status" value="1"/>
</dbReference>
<keyword evidence="4" id="KW-0597">Phosphoprotein</keyword>
<dbReference type="Gene3D" id="3.20.140.10">
    <property type="entry name" value="nicotinate phosphoribosyltransferase"/>
    <property type="match status" value="1"/>
</dbReference>
<evidence type="ECO:0000313" key="13">
    <source>
        <dbReference type="EMBL" id="HIX52648.1"/>
    </source>
</evidence>
<comment type="catalytic activity">
    <reaction evidence="8 9">
        <text>5-phospho-alpha-D-ribose 1-diphosphate + nicotinate + ATP + H2O = nicotinate beta-D-ribonucleotide + ADP + phosphate + diphosphate</text>
        <dbReference type="Rhea" id="RHEA:36163"/>
        <dbReference type="ChEBI" id="CHEBI:15377"/>
        <dbReference type="ChEBI" id="CHEBI:30616"/>
        <dbReference type="ChEBI" id="CHEBI:32544"/>
        <dbReference type="ChEBI" id="CHEBI:33019"/>
        <dbReference type="ChEBI" id="CHEBI:43474"/>
        <dbReference type="ChEBI" id="CHEBI:57502"/>
        <dbReference type="ChEBI" id="CHEBI:58017"/>
        <dbReference type="ChEBI" id="CHEBI:456216"/>
        <dbReference type="EC" id="6.3.4.21"/>
    </reaction>
</comment>
<dbReference type="Proteomes" id="UP000886780">
    <property type="component" value="Unassembled WGS sequence"/>
</dbReference>
<organism evidence="13 14">
    <name type="scientific">Candidatus Lachnoclostridium stercoripullorum</name>
    <dbReference type="NCBI Taxonomy" id="2838635"/>
    <lineage>
        <taxon>Bacteria</taxon>
        <taxon>Bacillati</taxon>
        <taxon>Bacillota</taxon>
        <taxon>Clostridia</taxon>
        <taxon>Lachnospirales</taxon>
        <taxon>Lachnospiraceae</taxon>
    </lineage>
</organism>
<evidence type="ECO:0000256" key="3">
    <source>
        <dbReference type="ARBA" id="ARBA00013236"/>
    </source>
</evidence>
<keyword evidence="7 9" id="KW-0808">Transferase</keyword>
<evidence type="ECO:0000256" key="2">
    <source>
        <dbReference type="ARBA" id="ARBA00010897"/>
    </source>
</evidence>
<evidence type="ECO:0000256" key="1">
    <source>
        <dbReference type="ARBA" id="ARBA00004952"/>
    </source>
</evidence>
<evidence type="ECO:0000256" key="8">
    <source>
        <dbReference type="ARBA" id="ARBA00048668"/>
    </source>
</evidence>
<dbReference type="GO" id="GO:0004516">
    <property type="term" value="F:nicotinate phosphoribosyltransferase activity"/>
    <property type="evidence" value="ECO:0007669"/>
    <property type="project" value="UniProtKB-UniRule"/>
</dbReference>
<dbReference type="Pfam" id="PF17767">
    <property type="entry name" value="NAPRTase_N"/>
    <property type="match status" value="1"/>
</dbReference>
<feature type="domain" description="Nicotinate phosphoribosyltransferase N-terminal" evidence="11">
    <location>
        <begin position="8"/>
        <end position="132"/>
    </location>
</feature>
<dbReference type="CDD" id="cd01570">
    <property type="entry name" value="NAPRTase_A"/>
    <property type="match status" value="1"/>
</dbReference>
<feature type="domain" description="Nicotinate/nicotinamide phosphoribosyltransferase" evidence="10">
    <location>
        <begin position="153"/>
        <end position="354"/>
    </location>
</feature>
<evidence type="ECO:0000259" key="10">
    <source>
        <dbReference type="Pfam" id="PF04095"/>
    </source>
</evidence>
<proteinExistence type="inferred from homology"/>
<sequence>MNERNLTLLTDFYELTMMQGYFQQKDANETVIFDAFYRNNPDGNGYAVCAGLQQVIEYLNNLHFTQADVDYLRSTGMFQEDFLDYLLHFRFSGDVYAIPEGTVVFPREPLVKVVAPIMEAQLIETALLNIINHQSLIATKAARVVYAAAGDGVMEFGLRRAQGPDAGIYGARAAMIAGCVATSNVLAGQMFDVPVSGTHAHSWIMSFPDELTAFRTYAKLYPDACILLVDTYDTLKSGIPNAIRVFTEMREAGVQLTRYGIRLDSGDLAYLSKKAKKMLDAAGFSDAIISASNDLDEHLIASLKLQGAAINSWGVGTNMITSKDSPSFGGVYKLAAIKDKNTGAFIPKIKLSENAEKITNPGDKTIQRIYEKETGKIIADLICLTHESYDSRNSLLIFDPIETWKKTLLAPDSYTLRELLVPVFKNGTCVYQSPSVMEIRAYCQQELDTLWEESRRLVNPHEVHVDLSNELWHMKNQLLDSYHFGGH</sequence>
<protein>
    <recommendedName>
        <fullName evidence="3 9">Nicotinate phosphoribosyltransferase</fullName>
        <ecNumber evidence="3 9">6.3.4.21</ecNumber>
    </recommendedName>
</protein>
<keyword evidence="6 9" id="KW-0662">Pyridine nucleotide biosynthesis</keyword>
<dbReference type="EC" id="6.3.4.21" evidence="3 9"/>
<dbReference type="PANTHER" id="PTHR11098">
    <property type="entry name" value="NICOTINATE PHOSPHORIBOSYLTRANSFERASE"/>
    <property type="match status" value="1"/>
</dbReference>
<dbReference type="Pfam" id="PF17956">
    <property type="entry name" value="NAPRTase_C"/>
    <property type="match status" value="1"/>
</dbReference>
<gene>
    <name evidence="13" type="ORF">IAA28_07575</name>
</gene>
<dbReference type="NCBIfam" id="NF006695">
    <property type="entry name" value="PRK09243.1-2"/>
    <property type="match status" value="1"/>
</dbReference>
<comment type="function">
    <text evidence="9">Catalyzes the first step in the biosynthesis of NAD from nicotinic acid, the ATP-dependent synthesis of beta-nicotinate D-ribonucleotide from nicotinate and 5-phospho-D-ribose 1-phosphate.</text>
</comment>
<evidence type="ECO:0000256" key="6">
    <source>
        <dbReference type="ARBA" id="ARBA00022642"/>
    </source>
</evidence>
<evidence type="ECO:0000256" key="7">
    <source>
        <dbReference type="ARBA" id="ARBA00022679"/>
    </source>
</evidence>
<feature type="domain" description="Nicotinate phosphoribosyltransferase C-terminal" evidence="12">
    <location>
        <begin position="364"/>
        <end position="475"/>
    </location>
</feature>
<comment type="similarity">
    <text evidence="2 9">Belongs to the NAPRTase family.</text>
</comment>
<dbReference type="GO" id="GO:0005829">
    <property type="term" value="C:cytosol"/>
    <property type="evidence" value="ECO:0007669"/>
    <property type="project" value="TreeGrafter"/>
</dbReference>
<comment type="pathway">
    <text evidence="1 9">Cofactor biosynthesis; NAD(+) biosynthesis; nicotinate D-ribonucleotide from nicotinate: step 1/1.</text>
</comment>
<reference evidence="13" key="1">
    <citation type="journal article" date="2021" name="PeerJ">
        <title>Extensive microbial diversity within the chicken gut microbiome revealed by metagenomics and culture.</title>
        <authorList>
            <person name="Gilroy R."/>
            <person name="Ravi A."/>
            <person name="Getino M."/>
            <person name="Pursley I."/>
            <person name="Horton D.L."/>
            <person name="Alikhan N.F."/>
            <person name="Baker D."/>
            <person name="Gharbi K."/>
            <person name="Hall N."/>
            <person name="Watson M."/>
            <person name="Adriaenssens E.M."/>
            <person name="Foster-Nyarko E."/>
            <person name="Jarju S."/>
            <person name="Secka A."/>
            <person name="Antonio M."/>
            <person name="Oren A."/>
            <person name="Chaudhuri R.R."/>
            <person name="La Ragione R."/>
            <person name="Hildebrand F."/>
            <person name="Pallen M.J."/>
        </authorList>
    </citation>
    <scope>NUCLEOTIDE SEQUENCE</scope>
    <source>
        <strain evidence="13">ChiGjej4B4-12881</strain>
    </source>
</reference>
<evidence type="ECO:0000259" key="12">
    <source>
        <dbReference type="Pfam" id="PF17956"/>
    </source>
</evidence>
<keyword evidence="13" id="KW-0328">Glycosyltransferase</keyword>
<dbReference type="InterPro" id="IPR006405">
    <property type="entry name" value="Nic_PRibTrfase_pncB"/>
</dbReference>
<keyword evidence="5 9" id="KW-0436">Ligase</keyword>
<dbReference type="InterPro" id="IPR013785">
    <property type="entry name" value="Aldolase_TIM"/>
</dbReference>
<evidence type="ECO:0000256" key="5">
    <source>
        <dbReference type="ARBA" id="ARBA00022598"/>
    </source>
</evidence>
<reference evidence="13" key="2">
    <citation type="submission" date="2021-04" db="EMBL/GenBank/DDBJ databases">
        <authorList>
            <person name="Gilroy R."/>
        </authorList>
    </citation>
    <scope>NUCLEOTIDE SEQUENCE</scope>
    <source>
        <strain evidence="13">ChiGjej4B4-12881</strain>
    </source>
</reference>
<comment type="caution">
    <text evidence="13">The sequence shown here is derived from an EMBL/GenBank/DDBJ whole genome shotgun (WGS) entry which is preliminary data.</text>
</comment>
<accession>A0A9D1W5L7</accession>
<dbReference type="GO" id="GO:0047280">
    <property type="term" value="F:nicotinamide phosphoribosyltransferase activity"/>
    <property type="evidence" value="ECO:0007669"/>
    <property type="project" value="UniProtKB-ARBA"/>
</dbReference>
<dbReference type="NCBIfam" id="NF009131">
    <property type="entry name" value="PRK12484.1"/>
    <property type="match status" value="1"/>
</dbReference>
<dbReference type="NCBIfam" id="TIGR01513">
    <property type="entry name" value="NAPRTase_put"/>
    <property type="match status" value="1"/>
</dbReference>
<dbReference type="InterPro" id="IPR007229">
    <property type="entry name" value="Nic_PRibTrfase-Fam"/>
</dbReference>
<dbReference type="GO" id="GO:0034355">
    <property type="term" value="P:NAD+ biosynthetic process via the salvage pathway"/>
    <property type="evidence" value="ECO:0007669"/>
    <property type="project" value="TreeGrafter"/>
</dbReference>
<dbReference type="InterPro" id="IPR041619">
    <property type="entry name" value="NAPRTase_C"/>
</dbReference>
<dbReference type="EMBL" id="DXEU01000136">
    <property type="protein sequence ID" value="HIX52648.1"/>
    <property type="molecule type" value="Genomic_DNA"/>
</dbReference>
<dbReference type="SUPFAM" id="SSF51690">
    <property type="entry name" value="Nicotinate/Quinolinate PRTase C-terminal domain-like"/>
    <property type="match status" value="1"/>
</dbReference>
<dbReference type="FunFam" id="3.20.20.70:FF:000076">
    <property type="entry name" value="Nicotinate phosphoribosyltransferase"/>
    <property type="match status" value="1"/>
</dbReference>
<comment type="PTM">
    <text evidence="9">Transiently phosphorylated on a His residue during the reaction cycle. Phosphorylation strongly increases the affinity for substrates and increases the rate of nicotinate D-ribonucleotide production. Dephosphorylation regenerates the low-affinity form of the enzyme, leading to product release.</text>
</comment>
<dbReference type="SUPFAM" id="SSF54675">
    <property type="entry name" value="Nicotinate/Quinolinate PRTase N-terminal domain-like"/>
    <property type="match status" value="1"/>
</dbReference>
<dbReference type="PIRSF" id="PIRSF000484">
    <property type="entry name" value="NAPRT"/>
    <property type="match status" value="1"/>
</dbReference>
<dbReference type="PANTHER" id="PTHR11098:SF1">
    <property type="entry name" value="NICOTINATE PHOSPHORIBOSYLTRANSFERASE"/>
    <property type="match status" value="1"/>
</dbReference>
<dbReference type="Pfam" id="PF04095">
    <property type="entry name" value="NAPRTase"/>
    <property type="match status" value="1"/>
</dbReference>
<evidence type="ECO:0000256" key="4">
    <source>
        <dbReference type="ARBA" id="ARBA00022553"/>
    </source>
</evidence>
<dbReference type="AlphaFoldDB" id="A0A9D1W5L7"/>
<evidence type="ECO:0000313" key="14">
    <source>
        <dbReference type="Proteomes" id="UP000886780"/>
    </source>
</evidence>
<name>A0A9D1W5L7_9FIRM</name>
<dbReference type="InterPro" id="IPR036068">
    <property type="entry name" value="Nicotinate_pribotase-like_C"/>
</dbReference>
<evidence type="ECO:0000256" key="9">
    <source>
        <dbReference type="RuleBase" id="RU365100"/>
    </source>
</evidence>
<dbReference type="InterPro" id="IPR040727">
    <property type="entry name" value="NAPRTase_N"/>
</dbReference>